<sequence>MLREISEPTCWEKALASLDEKHRKLLTDFSTGGVGDFEDEIQSVRKLGDTCTNKLSKGPTGAQIMTRGRVNGILQKMEEFAKIGDIAVKASPEVVSLVWMGVRLCLQVALNDMQTFEGISSGLDEIAGLMGSCKIYDRIHSSRELDSSRAVIEQLPLVYTAMLIFTAEAISYSNTGYGGNTPILILLWLVAKVKHHKIAANIRVVRLGQGVIKPFVLRFQPLLDDISTSKTELERRARVGNDEVQDGMNQSQKEEFLKLNEQLGSFQLAVLNVRSGVEKLLASVDVIKRRQVLRWLSPVAFEVHHQETKKLRYGDTGGWLFGKKPFEDWVEAESSSIMWLSGKPGSGKTVLSSLVIQTLTDTYRAVPTIYFYCYFGEKDRQTLLDITKSLLKQLSARCEGLDSKLVSAFSNDTSLTTESSETLFSAALSRFEKVFIVVDALDECNHEERRSIVELFNRQMELGGCCIKIFLTSRPEIDLRHLLQSNLNHYINADDTSKDITPYVTATVESHIAGGRLLGGTVTPMLKTHIIETINSKADGMFLWVKFQLDYICKQGNESQVKAQLNTLPLGLNDTYDAILTRIKEKSDVTEREWAIRTLGWVLHSMEPLSPELLLAATAVNSRNFTGEFDQTLMASGPDYLLRVCGNFVTLDEGMNVFRFVHYSAQEFLRQKLEPEFEITECQIADVCYTVLGFKSNKVNESCIEKLFQYAAGYWGVHSRCWKKIDDYRAELIQRFLLDKERVGVYAAKNQESSSPACLVARFDLPVILKYLLQPIPAAEDLKKLQRHPAAYNSAEVTRSLIDPRVDLNIASAELGTALVAAADWGSTEIAKLLIDAGADVNIAGAEWETALITAASKGSTEIAKLLIDAGADVNIETEIGTALIAAALKGFTEIAKLLIDAGADVNIETEIGTALIAAASNGYTEIAKLLIDAGADVNITGANRETALITAASNGYTEIAKLLIDAETVKLLIDAGADVNIEAYFTTALIAAANCGSTEIAKLLIDTGADVNIVNAERGTALITAALKGFTEIAKLLIDAGADVDIVSAKWGTALITAASWGSTEIAKLLIDSGVNVNFRIDFPPKSYLETALRAATWRNSHEIKMLLLAAGAVDDEL</sequence>
<evidence type="ECO:0000256" key="2">
    <source>
        <dbReference type="ARBA" id="ARBA00023043"/>
    </source>
</evidence>
<accession>A0ABR3G896</accession>
<dbReference type="SUPFAM" id="SSF52540">
    <property type="entry name" value="P-loop containing nucleoside triphosphate hydrolases"/>
    <property type="match status" value="1"/>
</dbReference>
<dbReference type="Gene3D" id="3.40.50.300">
    <property type="entry name" value="P-loop containing nucleotide triphosphate hydrolases"/>
    <property type="match status" value="1"/>
</dbReference>
<evidence type="ECO:0000259" key="4">
    <source>
        <dbReference type="PROSITE" id="PS50175"/>
    </source>
</evidence>
<dbReference type="InterPro" id="IPR056884">
    <property type="entry name" value="NPHP3-like_N"/>
</dbReference>
<gene>
    <name evidence="6" type="ORF">Q9L58_009141</name>
</gene>
<dbReference type="InterPro" id="IPR002110">
    <property type="entry name" value="Ankyrin_rpt"/>
</dbReference>
<comment type="caution">
    <text evidence="6">The sequence shown here is derived from an EMBL/GenBank/DDBJ whole genome shotgun (WGS) entry which is preliminary data.</text>
</comment>
<reference evidence="6 7" key="1">
    <citation type="submission" date="2024-02" db="EMBL/GenBank/DDBJ databases">
        <title>Discinaceae phylogenomics.</title>
        <authorList>
            <person name="Dirks A.C."/>
            <person name="James T.Y."/>
        </authorList>
    </citation>
    <scope>NUCLEOTIDE SEQUENCE [LARGE SCALE GENOMIC DNA]</scope>
    <source>
        <strain evidence="6 7">ACD0624</strain>
    </source>
</reference>
<evidence type="ECO:0000256" key="3">
    <source>
        <dbReference type="PROSITE-ProRule" id="PRU00023"/>
    </source>
</evidence>
<keyword evidence="1" id="KW-0677">Repeat</keyword>
<dbReference type="Pfam" id="PF24809">
    <property type="entry name" value="DUF7708"/>
    <property type="match status" value="1"/>
</dbReference>
<evidence type="ECO:0008006" key="8">
    <source>
        <dbReference type="Google" id="ProtNLM"/>
    </source>
</evidence>
<dbReference type="InterPro" id="IPR001995">
    <property type="entry name" value="Peptidase_A2_cat"/>
</dbReference>
<proteinExistence type="predicted"/>
<evidence type="ECO:0000313" key="6">
    <source>
        <dbReference type="EMBL" id="KAL0631990.1"/>
    </source>
</evidence>
<keyword evidence="2 3" id="KW-0040">ANK repeat</keyword>
<name>A0ABR3G896_9PEZI</name>
<dbReference type="PROSITE" id="PS50175">
    <property type="entry name" value="ASP_PROT_RETROV"/>
    <property type="match status" value="1"/>
</dbReference>
<feature type="repeat" description="ANK" evidence="3">
    <location>
        <begin position="985"/>
        <end position="1017"/>
    </location>
</feature>
<feature type="repeat" description="ANK" evidence="3">
    <location>
        <begin position="911"/>
        <end position="943"/>
    </location>
</feature>
<evidence type="ECO:0000256" key="1">
    <source>
        <dbReference type="ARBA" id="ARBA00022737"/>
    </source>
</evidence>
<evidence type="ECO:0000259" key="5">
    <source>
        <dbReference type="PROSITE" id="PS50837"/>
    </source>
</evidence>
<feature type="repeat" description="ANK" evidence="3">
    <location>
        <begin position="814"/>
        <end position="846"/>
    </location>
</feature>
<dbReference type="Pfam" id="PF22939">
    <property type="entry name" value="WHD_GPIID"/>
    <property type="match status" value="1"/>
</dbReference>
<dbReference type="PROSITE" id="PS50837">
    <property type="entry name" value="NACHT"/>
    <property type="match status" value="1"/>
</dbReference>
<dbReference type="PROSITE" id="PS50088">
    <property type="entry name" value="ANK_REPEAT"/>
    <property type="match status" value="8"/>
</dbReference>
<protein>
    <recommendedName>
        <fullName evidence="8">NACHT domain-containing protein</fullName>
    </recommendedName>
</protein>
<keyword evidence="7" id="KW-1185">Reference proteome</keyword>
<evidence type="ECO:0000313" key="7">
    <source>
        <dbReference type="Proteomes" id="UP001447188"/>
    </source>
</evidence>
<feature type="repeat" description="ANK" evidence="3">
    <location>
        <begin position="847"/>
        <end position="879"/>
    </location>
</feature>
<dbReference type="Pfam" id="PF24883">
    <property type="entry name" value="NPHP3_N"/>
    <property type="match status" value="1"/>
</dbReference>
<dbReference type="InterPro" id="IPR054471">
    <property type="entry name" value="GPIID_WHD"/>
</dbReference>
<feature type="domain" description="Peptidase A2" evidence="4">
    <location>
        <begin position="1002"/>
        <end position="1016"/>
    </location>
</feature>
<dbReference type="InterPro" id="IPR027417">
    <property type="entry name" value="P-loop_NTPase"/>
</dbReference>
<dbReference type="PANTHER" id="PTHR24198:SF194">
    <property type="entry name" value="INVERSIN-A"/>
    <property type="match status" value="1"/>
</dbReference>
<organism evidence="6 7">
    <name type="scientific">Discina gigas</name>
    <dbReference type="NCBI Taxonomy" id="1032678"/>
    <lineage>
        <taxon>Eukaryota</taxon>
        <taxon>Fungi</taxon>
        <taxon>Dikarya</taxon>
        <taxon>Ascomycota</taxon>
        <taxon>Pezizomycotina</taxon>
        <taxon>Pezizomycetes</taxon>
        <taxon>Pezizales</taxon>
        <taxon>Discinaceae</taxon>
        <taxon>Discina</taxon>
    </lineage>
</organism>
<feature type="repeat" description="ANK" evidence="3">
    <location>
        <begin position="944"/>
        <end position="985"/>
    </location>
</feature>
<dbReference type="Proteomes" id="UP001447188">
    <property type="component" value="Unassembled WGS sequence"/>
</dbReference>
<dbReference type="PROSITE" id="PS50297">
    <property type="entry name" value="ANK_REP_REGION"/>
    <property type="match status" value="6"/>
</dbReference>
<dbReference type="PANTHER" id="PTHR24198">
    <property type="entry name" value="ANKYRIN REPEAT AND PROTEIN KINASE DOMAIN-CONTAINING PROTEIN"/>
    <property type="match status" value="1"/>
</dbReference>
<dbReference type="Gene3D" id="1.25.40.20">
    <property type="entry name" value="Ankyrin repeat-containing domain"/>
    <property type="match status" value="2"/>
</dbReference>
<dbReference type="InterPro" id="IPR036770">
    <property type="entry name" value="Ankyrin_rpt-contain_sf"/>
</dbReference>
<feature type="repeat" description="ANK" evidence="3">
    <location>
        <begin position="1018"/>
        <end position="1050"/>
    </location>
</feature>
<dbReference type="EMBL" id="JBBBZM010000195">
    <property type="protein sequence ID" value="KAL0631990.1"/>
    <property type="molecule type" value="Genomic_DNA"/>
</dbReference>
<feature type="domain" description="NACHT" evidence="5">
    <location>
        <begin position="336"/>
        <end position="475"/>
    </location>
</feature>
<dbReference type="Pfam" id="PF00023">
    <property type="entry name" value="Ank"/>
    <property type="match status" value="1"/>
</dbReference>
<dbReference type="Pfam" id="PF12796">
    <property type="entry name" value="Ank_2"/>
    <property type="match status" value="3"/>
</dbReference>
<dbReference type="InterPro" id="IPR056125">
    <property type="entry name" value="DUF7708"/>
</dbReference>
<dbReference type="SUPFAM" id="SSF48403">
    <property type="entry name" value="Ankyrin repeat"/>
    <property type="match status" value="1"/>
</dbReference>
<feature type="repeat" description="ANK" evidence="3">
    <location>
        <begin position="1051"/>
        <end position="1083"/>
    </location>
</feature>
<dbReference type="InterPro" id="IPR007111">
    <property type="entry name" value="NACHT_NTPase"/>
</dbReference>
<feature type="repeat" description="ANK" evidence="3">
    <location>
        <begin position="879"/>
        <end position="911"/>
    </location>
</feature>
<dbReference type="SMART" id="SM00248">
    <property type="entry name" value="ANK"/>
    <property type="match status" value="9"/>
</dbReference>